<reference evidence="1" key="1">
    <citation type="submission" date="2017-07" db="EMBL/GenBank/DDBJ databases">
        <authorList>
            <person name="Mikheyev A."/>
            <person name="Grau M."/>
        </authorList>
    </citation>
    <scope>NUCLEOTIDE SEQUENCE</scope>
    <source>
        <tissue evidence="1">Venom_gland</tissue>
    </source>
</reference>
<reference evidence="1" key="2">
    <citation type="submission" date="2017-11" db="EMBL/GenBank/DDBJ databases">
        <title>Coralsnake Venomics: Analyses of Venom Gland Transcriptomes and Proteomes of Six Brazilian Taxa.</title>
        <authorList>
            <person name="Aird S.D."/>
            <person name="Jorge da Silva N."/>
            <person name="Qiu L."/>
            <person name="Villar-Briones A."/>
            <person name="Aparecida-Saddi V."/>
            <person name="Campos-Telles M.P."/>
            <person name="Grau M."/>
            <person name="Mikheyev A.S."/>
        </authorList>
    </citation>
    <scope>NUCLEOTIDE SEQUENCE</scope>
    <source>
        <tissue evidence="1">Venom_gland</tissue>
    </source>
</reference>
<dbReference type="EMBL" id="IACN01006910">
    <property type="protein sequence ID" value="LAB46427.1"/>
    <property type="molecule type" value="Transcribed_RNA"/>
</dbReference>
<dbReference type="AlphaFoldDB" id="A0A2D4NL38"/>
<accession>A0A2D4NL38</accession>
<name>A0A2D4NL38_MICSU</name>
<proteinExistence type="predicted"/>
<organism evidence="1">
    <name type="scientific">Micrurus surinamensis</name>
    <name type="common">Surinam coral snake</name>
    <dbReference type="NCBI Taxonomy" id="129470"/>
    <lineage>
        <taxon>Eukaryota</taxon>
        <taxon>Metazoa</taxon>
        <taxon>Chordata</taxon>
        <taxon>Craniata</taxon>
        <taxon>Vertebrata</taxon>
        <taxon>Euteleostomi</taxon>
        <taxon>Lepidosauria</taxon>
        <taxon>Squamata</taxon>
        <taxon>Bifurcata</taxon>
        <taxon>Unidentata</taxon>
        <taxon>Episquamata</taxon>
        <taxon>Toxicofera</taxon>
        <taxon>Serpentes</taxon>
        <taxon>Colubroidea</taxon>
        <taxon>Elapidae</taxon>
        <taxon>Elapinae</taxon>
        <taxon>Micrurus</taxon>
    </lineage>
</organism>
<evidence type="ECO:0000313" key="1">
    <source>
        <dbReference type="EMBL" id="LAB46427.1"/>
    </source>
</evidence>
<protein>
    <submittedName>
        <fullName evidence="1">Uncharacterized protein</fullName>
    </submittedName>
</protein>
<sequence length="121" mass="14239">MRIKNRNWAVLLPIICKQLDPFSAENQPQKIYSERFQYSKKKGNIIHLFQVHRVYHMGNVFKKESRNKTHLAERGKNIIVMLRVMGDKSSQPPNRLEPLFSQILTNPIKTRATALIAFFFK</sequence>